<dbReference type="EMBL" id="JBEPFB010000017">
    <property type="protein sequence ID" value="MER7377165.1"/>
    <property type="molecule type" value="Genomic_DNA"/>
</dbReference>
<proteinExistence type="predicted"/>
<evidence type="ECO:0000313" key="1">
    <source>
        <dbReference type="EMBL" id="MER7377165.1"/>
    </source>
</evidence>
<evidence type="ECO:0000313" key="2">
    <source>
        <dbReference type="Proteomes" id="UP001486207"/>
    </source>
</evidence>
<accession>A0ABV1Y007</accession>
<protein>
    <submittedName>
        <fullName evidence="1">Uncharacterized protein</fullName>
    </submittedName>
</protein>
<reference evidence="1 2" key="1">
    <citation type="submission" date="2024-06" db="EMBL/GenBank/DDBJ databases">
        <title>The Natural Products Discovery Center: Release of the First 8490 Sequenced Strains for Exploring Actinobacteria Biosynthetic Diversity.</title>
        <authorList>
            <person name="Kalkreuter E."/>
            <person name="Kautsar S.A."/>
            <person name="Yang D."/>
            <person name="Bader C.D."/>
            <person name="Teijaro C.N."/>
            <person name="Fluegel L."/>
            <person name="Davis C.M."/>
            <person name="Simpson J.R."/>
            <person name="Lauterbach L."/>
            <person name="Steele A.D."/>
            <person name="Gui C."/>
            <person name="Meng S."/>
            <person name="Li G."/>
            <person name="Viehrig K."/>
            <person name="Ye F."/>
            <person name="Su P."/>
            <person name="Kiefer A.F."/>
            <person name="Nichols A."/>
            <person name="Cepeda A.J."/>
            <person name="Yan W."/>
            <person name="Fan B."/>
            <person name="Jiang Y."/>
            <person name="Adhikari A."/>
            <person name="Zheng C.-J."/>
            <person name="Schuster L."/>
            <person name="Cowan T.M."/>
            <person name="Smanski M.J."/>
            <person name="Chevrette M.G."/>
            <person name="De Carvalho L.P.S."/>
            <person name="Shen B."/>
        </authorList>
    </citation>
    <scope>NUCLEOTIDE SEQUENCE [LARGE SCALE GENOMIC DNA]</scope>
    <source>
        <strain evidence="1 2">NPDC000155</strain>
    </source>
</reference>
<sequence>MTTANLTPFSAFDDAMAQARAAAVQTLSLVSVTLHRQFPTGAYLVLKRPIGDYDDETVELDSVRDAQGEIVRELNPYDLASDRLPDVPEDLAALWGDIDPRKPEEVLELVRRIDELARYDLLDFLPEEFRTDEEIKAENQGGRTPLGLPLAAEHCPEHGPLCEPDDHVEPPTVRGEVI</sequence>
<comment type="caution">
    <text evidence="1">The sequence shown here is derived from an EMBL/GenBank/DDBJ whole genome shotgun (WGS) entry which is preliminary data.</text>
</comment>
<dbReference type="RefSeq" id="WP_190074170.1">
    <property type="nucleotide sequence ID" value="NZ_BNBM01000017.1"/>
</dbReference>
<organism evidence="1 2">
    <name type="scientific">Streptomyces lanatus</name>
    <dbReference type="NCBI Taxonomy" id="66900"/>
    <lineage>
        <taxon>Bacteria</taxon>
        <taxon>Bacillati</taxon>
        <taxon>Actinomycetota</taxon>
        <taxon>Actinomycetes</taxon>
        <taxon>Kitasatosporales</taxon>
        <taxon>Streptomycetaceae</taxon>
        <taxon>Streptomyces</taxon>
    </lineage>
</organism>
<name>A0ABV1Y007_9ACTN</name>
<keyword evidence="2" id="KW-1185">Reference proteome</keyword>
<gene>
    <name evidence="1" type="ORF">ABT384_31500</name>
</gene>
<dbReference type="Proteomes" id="UP001486207">
    <property type="component" value="Unassembled WGS sequence"/>
</dbReference>